<evidence type="ECO:0000313" key="3">
    <source>
        <dbReference type="Proteomes" id="UP000727407"/>
    </source>
</evidence>
<dbReference type="AlphaFoldDB" id="A0A8J4TAB3"/>
<keyword evidence="3" id="KW-1185">Reference proteome</keyword>
<evidence type="ECO:0000256" key="1">
    <source>
        <dbReference type="SAM" id="MobiDB-lite"/>
    </source>
</evidence>
<dbReference type="EMBL" id="QNUK01000797">
    <property type="protein sequence ID" value="KAF5889538.1"/>
    <property type="molecule type" value="Genomic_DNA"/>
</dbReference>
<feature type="region of interest" description="Disordered" evidence="1">
    <location>
        <begin position="25"/>
        <end position="45"/>
    </location>
</feature>
<comment type="caution">
    <text evidence="2">The sequence shown here is derived from an EMBL/GenBank/DDBJ whole genome shotgun (WGS) entry which is preliminary data.</text>
</comment>
<dbReference type="OrthoDB" id="8941959at2759"/>
<reference evidence="2" key="1">
    <citation type="submission" date="2020-07" db="EMBL/GenBank/DDBJ databases">
        <title>Clarias magur genome sequencing, assembly and annotation.</title>
        <authorList>
            <person name="Kushwaha B."/>
            <person name="Kumar R."/>
            <person name="Das P."/>
            <person name="Joshi C.G."/>
            <person name="Kumar D."/>
            <person name="Nagpure N.S."/>
            <person name="Pandey M."/>
            <person name="Agarwal S."/>
            <person name="Srivastava S."/>
            <person name="Singh M."/>
            <person name="Sahoo L."/>
            <person name="Jayasankar P."/>
            <person name="Meher P.K."/>
            <person name="Koringa P.G."/>
            <person name="Iquebal M.A."/>
            <person name="Das S.P."/>
            <person name="Bit A."/>
            <person name="Patnaik S."/>
            <person name="Patel N."/>
            <person name="Shah T.M."/>
            <person name="Hinsu A."/>
            <person name="Jena J.K."/>
        </authorList>
    </citation>
    <scope>NUCLEOTIDE SEQUENCE</scope>
    <source>
        <strain evidence="2">CIFAMagur01</strain>
        <tissue evidence="2">Testis</tissue>
    </source>
</reference>
<gene>
    <name evidence="2" type="ORF">DAT39_020765</name>
</gene>
<name>A0A8J4TAB3_CLAMG</name>
<protein>
    <submittedName>
        <fullName evidence="2">Uncharacterized protein</fullName>
    </submittedName>
</protein>
<dbReference type="Proteomes" id="UP000727407">
    <property type="component" value="Unassembled WGS sequence"/>
</dbReference>
<organism evidence="2 3">
    <name type="scientific">Clarias magur</name>
    <name type="common">Asian catfish</name>
    <name type="synonym">Macropteronotus magur</name>
    <dbReference type="NCBI Taxonomy" id="1594786"/>
    <lineage>
        <taxon>Eukaryota</taxon>
        <taxon>Metazoa</taxon>
        <taxon>Chordata</taxon>
        <taxon>Craniata</taxon>
        <taxon>Vertebrata</taxon>
        <taxon>Euteleostomi</taxon>
        <taxon>Actinopterygii</taxon>
        <taxon>Neopterygii</taxon>
        <taxon>Teleostei</taxon>
        <taxon>Ostariophysi</taxon>
        <taxon>Siluriformes</taxon>
        <taxon>Clariidae</taxon>
        <taxon>Clarias</taxon>
    </lineage>
</organism>
<proteinExistence type="predicted"/>
<evidence type="ECO:0000313" key="2">
    <source>
        <dbReference type="EMBL" id="KAF5889538.1"/>
    </source>
</evidence>
<sequence>MFTGAAGEADIRRYARKLLKKSGRRSHNQAWEKDRSTHAFPTGAMAPRNTTQYLMELIYSDLNITAQSSGPTHYLHPHYADDEDSMAFEHRDFESVFSHTESGTDAIFEAAILETEPPNTFKINRRACAAGGSWLCVMCRRPECKPRPRLLRHLSAQVQTPTPSLATVRHCSAAVFEGSRMFFHFLVSEDSREQGVD</sequence>
<accession>A0A8J4TAB3</accession>